<protein>
    <submittedName>
        <fullName evidence="1">Uncharacterized protein</fullName>
    </submittedName>
</protein>
<comment type="caution">
    <text evidence="1">The sequence shown here is derived from an EMBL/GenBank/DDBJ whole genome shotgun (WGS) entry which is preliminary data.</text>
</comment>
<organism evidence="1 2">
    <name type="scientific">Dermacentor silvarum</name>
    <name type="common">Tick</name>
    <dbReference type="NCBI Taxonomy" id="543639"/>
    <lineage>
        <taxon>Eukaryota</taxon>
        <taxon>Metazoa</taxon>
        <taxon>Ecdysozoa</taxon>
        <taxon>Arthropoda</taxon>
        <taxon>Chelicerata</taxon>
        <taxon>Arachnida</taxon>
        <taxon>Acari</taxon>
        <taxon>Parasitiformes</taxon>
        <taxon>Ixodida</taxon>
        <taxon>Ixodoidea</taxon>
        <taxon>Ixodidae</taxon>
        <taxon>Rhipicephalinae</taxon>
        <taxon>Dermacentor</taxon>
    </lineage>
</organism>
<proteinExistence type="predicted"/>
<evidence type="ECO:0000313" key="1">
    <source>
        <dbReference type="EMBL" id="KAH7952788.1"/>
    </source>
</evidence>
<evidence type="ECO:0000313" key="2">
    <source>
        <dbReference type="Proteomes" id="UP000821865"/>
    </source>
</evidence>
<name>A0ACB8CUA0_DERSI</name>
<dbReference type="Proteomes" id="UP000821865">
    <property type="component" value="Chromosome 4"/>
</dbReference>
<keyword evidence="2" id="KW-1185">Reference proteome</keyword>
<dbReference type="EMBL" id="CM023473">
    <property type="protein sequence ID" value="KAH7952788.1"/>
    <property type="molecule type" value="Genomic_DNA"/>
</dbReference>
<accession>A0ACB8CUA0</accession>
<sequence>MVVKNICCIGAGYVGGPTCSVIAHKCPDIKVVVADKSPERIKQWNSDELPIYEPQLDDIVKSCRGRNLFFSCDIDKAIQEADLIFISVNTPTKNYGFGKGRAADLQYVEAAARSIAEKATTPKIVVEKSTVPVKAAESISRILKANIIQGANFQVLSNPEFLAEAQLLRTYLTQTASSLGESRHPKARQLFKSCVLCTSTGFLKIVSSP</sequence>
<gene>
    <name evidence="1" type="ORF">HPB49_001077</name>
</gene>
<reference evidence="1" key="1">
    <citation type="submission" date="2020-05" db="EMBL/GenBank/DDBJ databases">
        <title>Large-scale comparative analyses of tick genomes elucidate their genetic diversity and vector capacities.</title>
        <authorList>
            <person name="Jia N."/>
            <person name="Wang J."/>
            <person name="Shi W."/>
            <person name="Du L."/>
            <person name="Sun Y."/>
            <person name="Zhan W."/>
            <person name="Jiang J."/>
            <person name="Wang Q."/>
            <person name="Zhang B."/>
            <person name="Ji P."/>
            <person name="Sakyi L.B."/>
            <person name="Cui X."/>
            <person name="Yuan T."/>
            <person name="Jiang B."/>
            <person name="Yang W."/>
            <person name="Lam T.T.-Y."/>
            <person name="Chang Q."/>
            <person name="Ding S."/>
            <person name="Wang X."/>
            <person name="Zhu J."/>
            <person name="Ruan X."/>
            <person name="Zhao L."/>
            <person name="Wei J."/>
            <person name="Que T."/>
            <person name="Du C."/>
            <person name="Cheng J."/>
            <person name="Dai P."/>
            <person name="Han X."/>
            <person name="Huang E."/>
            <person name="Gao Y."/>
            <person name="Liu J."/>
            <person name="Shao H."/>
            <person name="Ye R."/>
            <person name="Li L."/>
            <person name="Wei W."/>
            <person name="Wang X."/>
            <person name="Wang C."/>
            <person name="Yang T."/>
            <person name="Huo Q."/>
            <person name="Li W."/>
            <person name="Guo W."/>
            <person name="Chen H."/>
            <person name="Zhou L."/>
            <person name="Ni X."/>
            <person name="Tian J."/>
            <person name="Zhou Y."/>
            <person name="Sheng Y."/>
            <person name="Liu T."/>
            <person name="Pan Y."/>
            <person name="Xia L."/>
            <person name="Li J."/>
            <person name="Zhao F."/>
            <person name="Cao W."/>
        </authorList>
    </citation>
    <scope>NUCLEOTIDE SEQUENCE</scope>
    <source>
        <strain evidence="1">Dsil-2018</strain>
    </source>
</reference>